<keyword evidence="7" id="KW-1185">Reference proteome</keyword>
<evidence type="ECO:0000259" key="4">
    <source>
        <dbReference type="PROSITE" id="PS50932"/>
    </source>
</evidence>
<dbReference type="Pfam" id="PF00532">
    <property type="entry name" value="Peripla_BP_1"/>
    <property type="match status" value="1"/>
</dbReference>
<dbReference type="SMART" id="SM00354">
    <property type="entry name" value="HTH_LACI"/>
    <property type="match status" value="1"/>
</dbReference>
<dbReference type="InterPro" id="IPR001387">
    <property type="entry name" value="Cro/C1-type_HTH"/>
</dbReference>
<dbReference type="Proteomes" id="UP000033682">
    <property type="component" value="Unassembled WGS sequence"/>
</dbReference>
<dbReference type="HOGENOM" id="CLU_037628_6_0_9"/>
<protein>
    <submittedName>
        <fullName evidence="6">Periplasmic binding protein/ LacI transcriptional regulator</fullName>
    </submittedName>
</protein>
<dbReference type="Pfam" id="PF00356">
    <property type="entry name" value="LacI"/>
    <property type="match status" value="1"/>
</dbReference>
<dbReference type="SUPFAM" id="SSF53822">
    <property type="entry name" value="Periplasmic binding protein-like I"/>
    <property type="match status" value="1"/>
</dbReference>
<dbReference type="PANTHER" id="PTHR30146">
    <property type="entry name" value="LACI-RELATED TRANSCRIPTIONAL REPRESSOR"/>
    <property type="match status" value="1"/>
</dbReference>
<dbReference type="InterPro" id="IPR000843">
    <property type="entry name" value="HTH_LacI"/>
</dbReference>
<proteinExistence type="predicted"/>
<evidence type="ECO:0000313" key="7">
    <source>
        <dbReference type="Proteomes" id="UP000033682"/>
    </source>
</evidence>
<organism evidence="6 7">
    <name type="scientific">Lactobacillus apis</name>
    <dbReference type="NCBI Taxonomy" id="303541"/>
    <lineage>
        <taxon>Bacteria</taxon>
        <taxon>Bacillati</taxon>
        <taxon>Bacillota</taxon>
        <taxon>Bacilli</taxon>
        <taxon>Lactobacillales</taxon>
        <taxon>Lactobacillaceae</taxon>
        <taxon>Lactobacillus</taxon>
    </lineage>
</organism>
<dbReference type="GO" id="GO:0000976">
    <property type="term" value="F:transcription cis-regulatory region binding"/>
    <property type="evidence" value="ECO:0007669"/>
    <property type="project" value="TreeGrafter"/>
</dbReference>
<dbReference type="GO" id="GO:0003700">
    <property type="term" value="F:DNA-binding transcription factor activity"/>
    <property type="evidence" value="ECO:0007669"/>
    <property type="project" value="TreeGrafter"/>
</dbReference>
<dbReference type="InterPro" id="IPR010982">
    <property type="entry name" value="Lambda_DNA-bd_dom_sf"/>
</dbReference>
<dbReference type="EMBL" id="JXLG01000010">
    <property type="protein sequence ID" value="KJY60024.1"/>
    <property type="molecule type" value="Genomic_DNA"/>
</dbReference>
<dbReference type="PANTHER" id="PTHR30146:SF109">
    <property type="entry name" value="HTH-TYPE TRANSCRIPTIONAL REGULATOR GALS"/>
    <property type="match status" value="1"/>
</dbReference>
<dbReference type="PROSITE" id="PS50932">
    <property type="entry name" value="HTH_LACI_2"/>
    <property type="match status" value="1"/>
</dbReference>
<dbReference type="PATRIC" id="fig|303541.3.peg.1504"/>
<dbReference type="STRING" id="303541.JF72_13330"/>
<feature type="domain" description="HTH cro/C1-type" evidence="5">
    <location>
        <begin position="3"/>
        <end position="45"/>
    </location>
</feature>
<reference evidence="6 7" key="1">
    <citation type="submission" date="2015-01" db="EMBL/GenBank/DDBJ databases">
        <title>Comparative genomics of the lactic acid bacteria isolated from the honey bee gut.</title>
        <authorList>
            <person name="Ellegaard K.M."/>
            <person name="Tamarit D."/>
            <person name="Javelind E."/>
            <person name="Olofsson T."/>
            <person name="Andersson S.G."/>
            <person name="Vasquez A."/>
        </authorList>
    </citation>
    <scope>NUCLEOTIDE SEQUENCE [LARGE SCALE GENOMIC DNA]</scope>
    <source>
        <strain evidence="6 7">Hma11</strain>
    </source>
</reference>
<evidence type="ECO:0000256" key="3">
    <source>
        <dbReference type="ARBA" id="ARBA00023163"/>
    </source>
</evidence>
<evidence type="ECO:0000256" key="1">
    <source>
        <dbReference type="ARBA" id="ARBA00023015"/>
    </source>
</evidence>
<dbReference type="CDD" id="cd01392">
    <property type="entry name" value="HTH_LacI"/>
    <property type="match status" value="1"/>
</dbReference>
<evidence type="ECO:0000256" key="2">
    <source>
        <dbReference type="ARBA" id="ARBA00023125"/>
    </source>
</evidence>
<dbReference type="SUPFAM" id="SSF47413">
    <property type="entry name" value="lambda repressor-like DNA-binding domains"/>
    <property type="match status" value="1"/>
</dbReference>
<gene>
    <name evidence="6" type="ORF">JF72_13330</name>
</gene>
<keyword evidence="3" id="KW-0804">Transcription</keyword>
<sequence>MATAQDVATLAGVSIGSVSNYLNGKQQRKSTAEKIKKAMEQLDYHQNIIASGLKKNKTMSIGIVINQLTDFFSMSIVSAIEAYVEQFGYSIIVCDYHDDKKRFEQKLDFLLDHSVDAIIVFHQDFATKMLKKVATEHIPIVAIDAPIRGLKSDVVVVNNYESSKIGVNYLINKGHHKIGIITGTAKNYISRERQRGYEDALKEHQLRNDQTTIWTGDYSIQSGCDGFNELITKNPDLDALFIINYYMSLGAIKAYRESNLHPKIEFLVYDHFFVNDLFFPEISSIEQPVDQIGTTAGKLLINRLSKPNSSDFQTVYCNNILRLK</sequence>
<dbReference type="CDD" id="cd06267">
    <property type="entry name" value="PBP1_LacI_sugar_binding-like"/>
    <property type="match status" value="1"/>
</dbReference>
<dbReference type="AlphaFoldDB" id="A0A0F4LP36"/>
<dbReference type="RefSeq" id="WP_046307907.1">
    <property type="nucleotide sequence ID" value="NZ_KQ034000.1"/>
</dbReference>
<dbReference type="PROSITE" id="PS50943">
    <property type="entry name" value="HTH_CROC1"/>
    <property type="match status" value="1"/>
</dbReference>
<keyword evidence="1" id="KW-0805">Transcription regulation</keyword>
<dbReference type="InterPro" id="IPR028082">
    <property type="entry name" value="Peripla_BP_I"/>
</dbReference>
<dbReference type="Gene3D" id="1.10.260.40">
    <property type="entry name" value="lambda repressor-like DNA-binding domains"/>
    <property type="match status" value="1"/>
</dbReference>
<feature type="domain" description="HTH lacI-type" evidence="4">
    <location>
        <begin position="2"/>
        <end position="55"/>
    </location>
</feature>
<accession>A0A0F4LP36</accession>
<evidence type="ECO:0000313" key="6">
    <source>
        <dbReference type="EMBL" id="KJY60024.1"/>
    </source>
</evidence>
<evidence type="ECO:0000259" key="5">
    <source>
        <dbReference type="PROSITE" id="PS50943"/>
    </source>
</evidence>
<comment type="caution">
    <text evidence="6">The sequence shown here is derived from an EMBL/GenBank/DDBJ whole genome shotgun (WGS) entry which is preliminary data.</text>
</comment>
<keyword evidence="2" id="KW-0238">DNA-binding</keyword>
<dbReference type="Gene3D" id="3.40.50.2300">
    <property type="match status" value="2"/>
</dbReference>
<dbReference type="InterPro" id="IPR001761">
    <property type="entry name" value="Peripla_BP/Lac1_sug-bd_dom"/>
</dbReference>
<name>A0A0F4LP36_9LACO</name>